<evidence type="ECO:0000256" key="1">
    <source>
        <dbReference type="SAM" id="MobiDB-lite"/>
    </source>
</evidence>
<feature type="compositionally biased region" description="Polar residues" evidence="1">
    <location>
        <begin position="402"/>
        <end position="486"/>
    </location>
</feature>
<dbReference type="EMBL" id="KK114857">
    <property type="protein sequence ID" value="KFM63513.1"/>
    <property type="molecule type" value="Genomic_DNA"/>
</dbReference>
<name>A0A087TEH4_STEMI</name>
<protein>
    <submittedName>
        <fullName evidence="2">Uncharacterized protein</fullName>
    </submittedName>
</protein>
<proteinExistence type="predicted"/>
<feature type="non-terminal residue" evidence="2">
    <location>
        <position position="486"/>
    </location>
</feature>
<sequence>MFDNNAIVHLYATVLHEDILKYKLNTEDIRVGIGNLKQIYLPNPTSLTSATVDVADYNDAAHRCAYLHKYAPLHTVMVYHMINRALIQNFSVFQNTLRNGCLKLCSLGGGPGSDVLGVLAAMHENFGFNQISVTIVDYMVNWSITFSSIVQELRFGNYGTLGGNFSPQYFDWAYIGDNLLGKMSNQVNRAIAAAEIITMVKFVSAAACKDTHQMIKKIFSTMKPGAIVLYIDNAGGRFHQLMSRVATECMFITVFGPLKHEHYVNENMNIKRFGYTSCYETKVSVHIWQKPIHNQNLNQIIKHYSHGLLLNQNEQNADGRRSIAASHSSHINNHQSQSSSMQRNNFRENIYSETTYKCPASSANMNRNVSSISPDSNKSSQNKKSGQNISQIIIEQPKVMTSKPSSSVNRNASNFSPAGSASGINTSSQQIKSGKNTSQIIAEQSKVMTSKPSSSVNRNASNFSQAGSASGINRNLQQIKSVRNPP</sequence>
<dbReference type="AlphaFoldDB" id="A0A087TEH4"/>
<feature type="region of interest" description="Disordered" evidence="1">
    <location>
        <begin position="319"/>
        <end position="344"/>
    </location>
</feature>
<feature type="compositionally biased region" description="Low complexity" evidence="1">
    <location>
        <begin position="322"/>
        <end position="340"/>
    </location>
</feature>
<keyword evidence="3" id="KW-1185">Reference proteome</keyword>
<evidence type="ECO:0000313" key="3">
    <source>
        <dbReference type="Proteomes" id="UP000054359"/>
    </source>
</evidence>
<accession>A0A087TEH4</accession>
<gene>
    <name evidence="2" type="ORF">X975_26547</name>
</gene>
<dbReference type="Proteomes" id="UP000054359">
    <property type="component" value="Unassembled WGS sequence"/>
</dbReference>
<feature type="compositionally biased region" description="Polar residues" evidence="1">
    <location>
        <begin position="357"/>
        <end position="375"/>
    </location>
</feature>
<dbReference type="OrthoDB" id="6410389at2759"/>
<feature type="region of interest" description="Disordered" evidence="1">
    <location>
        <begin position="357"/>
        <end position="486"/>
    </location>
</feature>
<organism evidence="2 3">
    <name type="scientific">Stegodyphus mimosarum</name>
    <name type="common">African social velvet spider</name>
    <dbReference type="NCBI Taxonomy" id="407821"/>
    <lineage>
        <taxon>Eukaryota</taxon>
        <taxon>Metazoa</taxon>
        <taxon>Ecdysozoa</taxon>
        <taxon>Arthropoda</taxon>
        <taxon>Chelicerata</taxon>
        <taxon>Arachnida</taxon>
        <taxon>Araneae</taxon>
        <taxon>Araneomorphae</taxon>
        <taxon>Entelegynae</taxon>
        <taxon>Eresoidea</taxon>
        <taxon>Eresidae</taxon>
        <taxon>Stegodyphus</taxon>
    </lineage>
</organism>
<dbReference type="OMA" id="DEQENDC"/>
<feature type="compositionally biased region" description="Low complexity" evidence="1">
    <location>
        <begin position="376"/>
        <end position="391"/>
    </location>
</feature>
<reference evidence="2 3" key="1">
    <citation type="submission" date="2013-11" db="EMBL/GenBank/DDBJ databases">
        <title>Genome sequencing of Stegodyphus mimosarum.</title>
        <authorList>
            <person name="Bechsgaard J."/>
        </authorList>
    </citation>
    <scope>NUCLEOTIDE SEQUENCE [LARGE SCALE GENOMIC DNA]</scope>
</reference>
<evidence type="ECO:0000313" key="2">
    <source>
        <dbReference type="EMBL" id="KFM63513.1"/>
    </source>
</evidence>